<evidence type="ECO:0000313" key="15">
    <source>
        <dbReference type="EMBL" id="CAD9389174.1"/>
    </source>
</evidence>
<dbReference type="PANTHER" id="PTHR13832">
    <property type="entry name" value="PROTEIN PHOSPHATASE 2C"/>
    <property type="match status" value="1"/>
</dbReference>
<evidence type="ECO:0000256" key="3">
    <source>
        <dbReference type="ARBA" id="ARBA00006702"/>
    </source>
</evidence>
<dbReference type="InterPro" id="IPR001932">
    <property type="entry name" value="PPM-type_phosphatase-like_dom"/>
</dbReference>
<dbReference type="InterPro" id="IPR015655">
    <property type="entry name" value="PP2C"/>
</dbReference>
<reference evidence="15" key="1">
    <citation type="submission" date="2021-01" db="EMBL/GenBank/DDBJ databases">
        <authorList>
            <person name="Corre E."/>
            <person name="Pelletier E."/>
            <person name="Niang G."/>
            <person name="Scheremetjew M."/>
            <person name="Finn R."/>
            <person name="Kale V."/>
            <person name="Holt S."/>
            <person name="Cochrane G."/>
            <person name="Meng A."/>
            <person name="Brown T."/>
            <person name="Cohen L."/>
        </authorList>
    </citation>
    <scope>NUCLEOTIDE SEQUENCE</scope>
    <source>
        <strain evidence="15">CCMP1381</strain>
    </source>
</reference>
<name>A0A7S2B869_9STRA</name>
<comment type="similarity">
    <text evidence="3 12">Belongs to the PP2C family.</text>
</comment>
<keyword evidence="9" id="KW-0464">Manganese</keyword>
<evidence type="ECO:0000256" key="13">
    <source>
        <dbReference type="SAM" id="MobiDB-lite"/>
    </source>
</evidence>
<dbReference type="PROSITE" id="PS01032">
    <property type="entry name" value="PPM_1"/>
    <property type="match status" value="1"/>
</dbReference>
<feature type="compositionally biased region" description="Pro residues" evidence="13">
    <location>
        <begin position="197"/>
        <end position="206"/>
    </location>
</feature>
<accession>A0A7S2B869</accession>
<evidence type="ECO:0000256" key="4">
    <source>
        <dbReference type="ARBA" id="ARBA00013081"/>
    </source>
</evidence>
<protein>
    <recommendedName>
        <fullName evidence="4">protein-serine/threonine phosphatase</fullName>
        <ecNumber evidence="4">3.1.3.16</ecNumber>
    </recommendedName>
</protein>
<feature type="compositionally biased region" description="Low complexity" evidence="13">
    <location>
        <begin position="227"/>
        <end position="236"/>
    </location>
</feature>
<evidence type="ECO:0000256" key="11">
    <source>
        <dbReference type="ARBA" id="ARBA00048336"/>
    </source>
</evidence>
<dbReference type="SMART" id="SM00332">
    <property type="entry name" value="PP2Cc"/>
    <property type="match status" value="1"/>
</dbReference>
<dbReference type="EMBL" id="HBGS01011786">
    <property type="protein sequence ID" value="CAD9389174.1"/>
    <property type="molecule type" value="Transcribed_RNA"/>
</dbReference>
<dbReference type="AlphaFoldDB" id="A0A7S2B869"/>
<dbReference type="SUPFAM" id="SSF81606">
    <property type="entry name" value="PP2C-like"/>
    <property type="match status" value="1"/>
</dbReference>
<sequence>MGAFLNRPVTEHDTHEEGAEGELSFGVSAMQGWRRGMEDAHLAQLALDQERELSLFGVFDGHGGPEVAQYAATYMPEVIEATGEYQKGDYVVALKRAFMNMDVCLRTESGRFKLLRLASLENRKRKLTIQDLDLTEAKNAAESCGLTLEQLKAILVSQAKLEARRVAEERQKEKRFKTEKRFEMEKIAEEREIASVPIPPLTPPPDTQQRHTPDERTKDDDDEKQFSDSSSSGFSSPPSPLKETPIPASPAKTNGERPSAVAGRPQRPNTLRRRTVGVDSGTTAVVALVVGRRQVLVANAGDSRCVVSRQGRAIDLSKDHKPDDEFERRRIEIAGGRVMDGRVEGNLNLSRALGDFLYKRNQSLRPDLQMITAMPDVRSLALKPGDDFMVLACDGIWNCLSSQQVVSMVRERLGKQTLGRICEEVCDRCLARDNNGDGLDNMTMMVVRFPLAHRSQHKLPIRQTVPLTDTCTNQTQGVATAAAAEQSQSLKKRRTCTYV</sequence>
<feature type="region of interest" description="Disordered" evidence="13">
    <location>
        <begin position="167"/>
        <end position="276"/>
    </location>
</feature>
<feature type="compositionally biased region" description="Basic and acidic residues" evidence="13">
    <location>
        <begin position="179"/>
        <end position="193"/>
    </location>
</feature>
<feature type="compositionally biased region" description="Basic and acidic residues" evidence="13">
    <location>
        <begin position="208"/>
        <end position="219"/>
    </location>
</feature>
<evidence type="ECO:0000256" key="9">
    <source>
        <dbReference type="ARBA" id="ARBA00023211"/>
    </source>
</evidence>
<keyword evidence="5" id="KW-0479">Metal-binding</keyword>
<dbReference type="Pfam" id="PF00481">
    <property type="entry name" value="PP2C"/>
    <property type="match status" value="2"/>
</dbReference>
<evidence type="ECO:0000256" key="8">
    <source>
        <dbReference type="ARBA" id="ARBA00022912"/>
    </source>
</evidence>
<dbReference type="GO" id="GO:0046872">
    <property type="term" value="F:metal ion binding"/>
    <property type="evidence" value="ECO:0007669"/>
    <property type="project" value="UniProtKB-KW"/>
</dbReference>
<evidence type="ECO:0000256" key="10">
    <source>
        <dbReference type="ARBA" id="ARBA00047761"/>
    </source>
</evidence>
<gene>
    <name evidence="15" type="ORF">DSPE1174_LOCUS6187</name>
</gene>
<keyword evidence="7" id="KW-0460">Magnesium</keyword>
<evidence type="ECO:0000256" key="1">
    <source>
        <dbReference type="ARBA" id="ARBA00001936"/>
    </source>
</evidence>
<dbReference type="GO" id="GO:0005654">
    <property type="term" value="C:nucleoplasm"/>
    <property type="evidence" value="ECO:0007669"/>
    <property type="project" value="TreeGrafter"/>
</dbReference>
<dbReference type="EC" id="3.1.3.16" evidence="4"/>
<dbReference type="InterPro" id="IPR000222">
    <property type="entry name" value="PP2C_BS"/>
</dbReference>
<comment type="cofactor">
    <cofactor evidence="1">
        <name>Mn(2+)</name>
        <dbReference type="ChEBI" id="CHEBI:29035"/>
    </cofactor>
</comment>
<organism evidence="15">
    <name type="scientific">Octactis speculum</name>
    <dbReference type="NCBI Taxonomy" id="3111310"/>
    <lineage>
        <taxon>Eukaryota</taxon>
        <taxon>Sar</taxon>
        <taxon>Stramenopiles</taxon>
        <taxon>Ochrophyta</taxon>
        <taxon>Dictyochophyceae</taxon>
        <taxon>Dictyochales</taxon>
        <taxon>Dictyochaceae</taxon>
        <taxon>Octactis</taxon>
    </lineage>
</organism>
<feature type="domain" description="PPM-type phosphatase" evidence="14">
    <location>
        <begin position="24"/>
        <end position="449"/>
    </location>
</feature>
<keyword evidence="6 12" id="KW-0378">Hydrolase</keyword>
<evidence type="ECO:0000256" key="7">
    <source>
        <dbReference type="ARBA" id="ARBA00022842"/>
    </source>
</evidence>
<dbReference type="PANTHER" id="PTHR13832:SF803">
    <property type="entry name" value="PROTEIN PHOSPHATASE 1G"/>
    <property type="match status" value="1"/>
</dbReference>
<dbReference type="GO" id="GO:0016020">
    <property type="term" value="C:membrane"/>
    <property type="evidence" value="ECO:0007669"/>
    <property type="project" value="UniProtKB-SubCell"/>
</dbReference>
<evidence type="ECO:0000256" key="2">
    <source>
        <dbReference type="ARBA" id="ARBA00004170"/>
    </source>
</evidence>
<dbReference type="PROSITE" id="PS51746">
    <property type="entry name" value="PPM_2"/>
    <property type="match status" value="1"/>
</dbReference>
<dbReference type="GO" id="GO:0004722">
    <property type="term" value="F:protein serine/threonine phosphatase activity"/>
    <property type="evidence" value="ECO:0007669"/>
    <property type="project" value="UniProtKB-EC"/>
</dbReference>
<evidence type="ECO:0000256" key="5">
    <source>
        <dbReference type="ARBA" id="ARBA00022723"/>
    </source>
</evidence>
<dbReference type="CDD" id="cd00143">
    <property type="entry name" value="PP2Cc"/>
    <property type="match status" value="1"/>
</dbReference>
<keyword evidence="8 12" id="KW-0904">Protein phosphatase</keyword>
<comment type="catalytic activity">
    <reaction evidence="10">
        <text>O-phospho-L-seryl-[protein] + H2O = L-seryl-[protein] + phosphate</text>
        <dbReference type="Rhea" id="RHEA:20629"/>
        <dbReference type="Rhea" id="RHEA-COMP:9863"/>
        <dbReference type="Rhea" id="RHEA-COMP:11604"/>
        <dbReference type="ChEBI" id="CHEBI:15377"/>
        <dbReference type="ChEBI" id="CHEBI:29999"/>
        <dbReference type="ChEBI" id="CHEBI:43474"/>
        <dbReference type="ChEBI" id="CHEBI:83421"/>
        <dbReference type="EC" id="3.1.3.16"/>
    </reaction>
</comment>
<comment type="subcellular location">
    <subcellularLocation>
        <location evidence="2">Membrane</location>
        <topology evidence="2">Peripheral membrane protein</topology>
    </subcellularLocation>
</comment>
<comment type="catalytic activity">
    <reaction evidence="11">
        <text>O-phospho-L-threonyl-[protein] + H2O = L-threonyl-[protein] + phosphate</text>
        <dbReference type="Rhea" id="RHEA:47004"/>
        <dbReference type="Rhea" id="RHEA-COMP:11060"/>
        <dbReference type="Rhea" id="RHEA-COMP:11605"/>
        <dbReference type="ChEBI" id="CHEBI:15377"/>
        <dbReference type="ChEBI" id="CHEBI:30013"/>
        <dbReference type="ChEBI" id="CHEBI:43474"/>
        <dbReference type="ChEBI" id="CHEBI:61977"/>
        <dbReference type="EC" id="3.1.3.16"/>
    </reaction>
</comment>
<proteinExistence type="inferred from homology"/>
<evidence type="ECO:0000256" key="12">
    <source>
        <dbReference type="RuleBase" id="RU003465"/>
    </source>
</evidence>
<dbReference type="Gene3D" id="3.60.40.10">
    <property type="entry name" value="PPM-type phosphatase domain"/>
    <property type="match status" value="2"/>
</dbReference>
<evidence type="ECO:0000256" key="6">
    <source>
        <dbReference type="ARBA" id="ARBA00022801"/>
    </source>
</evidence>
<dbReference type="InterPro" id="IPR036457">
    <property type="entry name" value="PPM-type-like_dom_sf"/>
</dbReference>
<evidence type="ECO:0000259" key="14">
    <source>
        <dbReference type="PROSITE" id="PS51746"/>
    </source>
</evidence>